<dbReference type="EMBL" id="JAAAIM010000567">
    <property type="protein sequence ID" value="KAG0286512.1"/>
    <property type="molecule type" value="Genomic_DNA"/>
</dbReference>
<feature type="compositionally biased region" description="Polar residues" evidence="1">
    <location>
        <begin position="72"/>
        <end position="87"/>
    </location>
</feature>
<reference evidence="2 3" key="1">
    <citation type="journal article" date="2020" name="Fungal Divers.">
        <title>Resolving the Mortierellaceae phylogeny through synthesis of multi-gene phylogenetics and phylogenomics.</title>
        <authorList>
            <person name="Vandepol N."/>
            <person name="Liber J."/>
            <person name="Desiro A."/>
            <person name="Na H."/>
            <person name="Kennedy M."/>
            <person name="Barry K."/>
            <person name="Grigoriev I.V."/>
            <person name="Miller A.N."/>
            <person name="O'Donnell K."/>
            <person name="Stajich J.E."/>
            <person name="Bonito G."/>
        </authorList>
    </citation>
    <scope>NUCLEOTIDE SEQUENCE [LARGE SCALE GENOMIC DNA]</scope>
    <source>
        <strain evidence="2 3">AD045</strain>
    </source>
</reference>
<evidence type="ECO:0000313" key="2">
    <source>
        <dbReference type="EMBL" id="KAG0286512.1"/>
    </source>
</evidence>
<comment type="caution">
    <text evidence="2">The sequence shown here is derived from an EMBL/GenBank/DDBJ whole genome shotgun (WGS) entry which is preliminary data.</text>
</comment>
<protein>
    <submittedName>
        <fullName evidence="2">Uncharacterized protein</fullName>
    </submittedName>
</protein>
<accession>A0ABQ7JX75</accession>
<keyword evidence="3" id="KW-1185">Reference proteome</keyword>
<evidence type="ECO:0000313" key="3">
    <source>
        <dbReference type="Proteomes" id="UP001194696"/>
    </source>
</evidence>
<evidence type="ECO:0000256" key="1">
    <source>
        <dbReference type="SAM" id="MobiDB-lite"/>
    </source>
</evidence>
<organism evidence="2 3">
    <name type="scientific">Linnemannia gamsii</name>
    <dbReference type="NCBI Taxonomy" id="64522"/>
    <lineage>
        <taxon>Eukaryota</taxon>
        <taxon>Fungi</taxon>
        <taxon>Fungi incertae sedis</taxon>
        <taxon>Mucoromycota</taxon>
        <taxon>Mortierellomycotina</taxon>
        <taxon>Mortierellomycetes</taxon>
        <taxon>Mortierellales</taxon>
        <taxon>Mortierellaceae</taxon>
        <taxon>Linnemannia</taxon>
    </lineage>
</organism>
<feature type="region of interest" description="Disordered" evidence="1">
    <location>
        <begin position="53"/>
        <end position="87"/>
    </location>
</feature>
<gene>
    <name evidence="2" type="ORF">BGZ96_009390</name>
</gene>
<name>A0ABQ7JX75_9FUNG</name>
<sequence length="87" mass="9163">MCNALPGQVDCKRAGCSLPINVEPNGRRHPFCSIECARACGENPCVPPQAIPAQATSVVPPRTDKSSKKNRSIATSPYPSPLASDSD</sequence>
<proteinExistence type="predicted"/>
<dbReference type="Proteomes" id="UP001194696">
    <property type="component" value="Unassembled WGS sequence"/>
</dbReference>